<dbReference type="AlphaFoldDB" id="A0A0E9THP8"/>
<organism evidence="2">
    <name type="scientific">Anguilla anguilla</name>
    <name type="common">European freshwater eel</name>
    <name type="synonym">Muraena anguilla</name>
    <dbReference type="NCBI Taxonomy" id="7936"/>
    <lineage>
        <taxon>Eukaryota</taxon>
        <taxon>Metazoa</taxon>
        <taxon>Chordata</taxon>
        <taxon>Craniata</taxon>
        <taxon>Vertebrata</taxon>
        <taxon>Euteleostomi</taxon>
        <taxon>Actinopterygii</taxon>
        <taxon>Neopterygii</taxon>
        <taxon>Teleostei</taxon>
        <taxon>Anguilliformes</taxon>
        <taxon>Anguillidae</taxon>
        <taxon>Anguilla</taxon>
    </lineage>
</organism>
<proteinExistence type="predicted"/>
<name>A0A0E9THP8_ANGAN</name>
<protein>
    <submittedName>
        <fullName evidence="2">Uncharacterized protein</fullName>
    </submittedName>
</protein>
<evidence type="ECO:0000256" key="1">
    <source>
        <dbReference type="SAM" id="Phobius"/>
    </source>
</evidence>
<keyword evidence="1" id="KW-0472">Membrane</keyword>
<dbReference type="EMBL" id="GBXM01056152">
    <property type="protein sequence ID" value="JAH52425.1"/>
    <property type="molecule type" value="Transcribed_RNA"/>
</dbReference>
<reference evidence="2" key="1">
    <citation type="submission" date="2014-11" db="EMBL/GenBank/DDBJ databases">
        <authorList>
            <person name="Amaro Gonzalez C."/>
        </authorList>
    </citation>
    <scope>NUCLEOTIDE SEQUENCE</scope>
</reference>
<sequence length="31" mass="3700">MQIKILITHYCLTTAYIIILAICFYTFIYIV</sequence>
<evidence type="ECO:0000313" key="2">
    <source>
        <dbReference type="EMBL" id="JAH52425.1"/>
    </source>
</evidence>
<feature type="transmembrane region" description="Helical" evidence="1">
    <location>
        <begin position="7"/>
        <end position="30"/>
    </location>
</feature>
<keyword evidence="1" id="KW-0812">Transmembrane</keyword>
<reference evidence="2" key="2">
    <citation type="journal article" date="2015" name="Fish Shellfish Immunol.">
        <title>Early steps in the European eel (Anguilla anguilla)-Vibrio vulnificus interaction in the gills: Role of the RtxA13 toxin.</title>
        <authorList>
            <person name="Callol A."/>
            <person name="Pajuelo D."/>
            <person name="Ebbesson L."/>
            <person name="Teles M."/>
            <person name="MacKenzie S."/>
            <person name="Amaro C."/>
        </authorList>
    </citation>
    <scope>NUCLEOTIDE SEQUENCE</scope>
</reference>
<keyword evidence="1" id="KW-1133">Transmembrane helix</keyword>
<accession>A0A0E9THP8</accession>